<dbReference type="AlphaFoldDB" id="A0A382Z234"/>
<sequence length="218" mass="24983">MVLNRHLSILRALGTMIQRKMRIPLSFKFVILVLTMLWAAPVLAKSVEIETKHRGIRLAGVSLPLTERQDVEIMALAPAMAKIKKAIERIYKGTKFSAERIETLKKNGRVTLVYDAGFPENRMASVIIAAFFPDFFQIEKGGLKEFLVVIGRFGIKWPTDKLAAVIVHELVGHGLQHLRGRTEKDRKIDKECEALIYEEKAYQDLKVRRDTRDMQKLR</sequence>
<dbReference type="EMBL" id="UINC01179886">
    <property type="protein sequence ID" value="SVD88798.1"/>
    <property type="molecule type" value="Genomic_DNA"/>
</dbReference>
<feature type="non-terminal residue" evidence="1">
    <location>
        <position position="218"/>
    </location>
</feature>
<accession>A0A382Z234</accession>
<proteinExistence type="predicted"/>
<name>A0A382Z234_9ZZZZ</name>
<reference evidence="1" key="1">
    <citation type="submission" date="2018-05" db="EMBL/GenBank/DDBJ databases">
        <authorList>
            <person name="Lanie J.A."/>
            <person name="Ng W.-L."/>
            <person name="Kazmierczak K.M."/>
            <person name="Andrzejewski T.M."/>
            <person name="Davidsen T.M."/>
            <person name="Wayne K.J."/>
            <person name="Tettelin H."/>
            <person name="Glass J.I."/>
            <person name="Rusch D."/>
            <person name="Podicherti R."/>
            <person name="Tsui H.-C.T."/>
            <person name="Winkler M.E."/>
        </authorList>
    </citation>
    <scope>NUCLEOTIDE SEQUENCE</scope>
</reference>
<protein>
    <submittedName>
        <fullName evidence="1">Uncharacterized protein</fullName>
    </submittedName>
</protein>
<organism evidence="1">
    <name type="scientific">marine metagenome</name>
    <dbReference type="NCBI Taxonomy" id="408172"/>
    <lineage>
        <taxon>unclassified sequences</taxon>
        <taxon>metagenomes</taxon>
        <taxon>ecological metagenomes</taxon>
    </lineage>
</organism>
<gene>
    <name evidence="1" type="ORF">METZ01_LOCUS441652</name>
</gene>
<evidence type="ECO:0000313" key="1">
    <source>
        <dbReference type="EMBL" id="SVD88798.1"/>
    </source>
</evidence>